<comment type="caution">
    <text evidence="1">The sequence shown here is derived from an EMBL/GenBank/DDBJ whole genome shotgun (WGS) entry which is preliminary data.</text>
</comment>
<dbReference type="AlphaFoldDB" id="A0A4U2ZD88"/>
<dbReference type="Proteomes" id="UP000308744">
    <property type="component" value="Unassembled WGS sequence"/>
</dbReference>
<name>A0A4U2ZD88_9BACI</name>
<accession>A0A4U2ZD88</accession>
<reference evidence="1 2" key="1">
    <citation type="submission" date="2019-04" db="EMBL/GenBank/DDBJ databases">
        <title>Lysinibacillus genome sequencing.</title>
        <authorList>
            <person name="Dunlap C."/>
        </authorList>
    </citation>
    <scope>NUCLEOTIDE SEQUENCE [LARGE SCALE GENOMIC DNA]</scope>
    <source>
        <strain evidence="1 2">CCTCC AB 2010389</strain>
    </source>
</reference>
<keyword evidence="2" id="KW-1185">Reference proteome</keyword>
<sequence>MDKNKLNSIDGGGVNVTWLKNIN</sequence>
<gene>
    <name evidence="1" type="ORF">FC756_00785</name>
</gene>
<evidence type="ECO:0000313" key="2">
    <source>
        <dbReference type="Proteomes" id="UP000308744"/>
    </source>
</evidence>
<protein>
    <submittedName>
        <fullName evidence="1">Uncharacterized protein</fullName>
    </submittedName>
</protein>
<dbReference type="EMBL" id="SZPU01000002">
    <property type="protein sequence ID" value="TKI72686.1"/>
    <property type="molecule type" value="Genomic_DNA"/>
</dbReference>
<evidence type="ECO:0000313" key="1">
    <source>
        <dbReference type="EMBL" id="TKI72686.1"/>
    </source>
</evidence>
<proteinExistence type="predicted"/>
<organism evidence="1 2">
    <name type="scientific">Lysinibacillus mangiferihumi</name>
    <dbReference type="NCBI Taxonomy" id="1130819"/>
    <lineage>
        <taxon>Bacteria</taxon>
        <taxon>Bacillati</taxon>
        <taxon>Bacillota</taxon>
        <taxon>Bacilli</taxon>
        <taxon>Bacillales</taxon>
        <taxon>Bacillaceae</taxon>
        <taxon>Lysinibacillus</taxon>
    </lineage>
</organism>